<reference evidence="2" key="2">
    <citation type="journal article" date="2015" name="Data Brief">
        <title>Shoot transcriptome of the giant reed, Arundo donax.</title>
        <authorList>
            <person name="Barrero R.A."/>
            <person name="Guerrero F.D."/>
            <person name="Moolhuijzen P."/>
            <person name="Goolsby J.A."/>
            <person name="Tidwell J."/>
            <person name="Bellgard S.E."/>
            <person name="Bellgard M.I."/>
        </authorList>
    </citation>
    <scope>NUCLEOTIDE SEQUENCE</scope>
    <source>
        <tissue evidence="2">Shoot tissue taken approximately 20 cm above the soil surface</tissue>
    </source>
</reference>
<sequence length="93" mass="9049">MSVGTTSLPPSAPQNDCMKLNRFSPTRSATRSARCSSGGGGSAVASSTATPNFAGPTGGSGSSPASGRGKLAEGRAGPSAPRNAKGRLAAAWK</sequence>
<feature type="compositionally biased region" description="Low complexity" evidence="1">
    <location>
        <begin position="22"/>
        <end position="36"/>
    </location>
</feature>
<organism evidence="2">
    <name type="scientific">Arundo donax</name>
    <name type="common">Giant reed</name>
    <name type="synonym">Donax arundinaceus</name>
    <dbReference type="NCBI Taxonomy" id="35708"/>
    <lineage>
        <taxon>Eukaryota</taxon>
        <taxon>Viridiplantae</taxon>
        <taxon>Streptophyta</taxon>
        <taxon>Embryophyta</taxon>
        <taxon>Tracheophyta</taxon>
        <taxon>Spermatophyta</taxon>
        <taxon>Magnoliopsida</taxon>
        <taxon>Liliopsida</taxon>
        <taxon>Poales</taxon>
        <taxon>Poaceae</taxon>
        <taxon>PACMAD clade</taxon>
        <taxon>Arundinoideae</taxon>
        <taxon>Arundineae</taxon>
        <taxon>Arundo</taxon>
    </lineage>
</organism>
<evidence type="ECO:0000256" key="1">
    <source>
        <dbReference type="SAM" id="MobiDB-lite"/>
    </source>
</evidence>
<proteinExistence type="predicted"/>
<name>A0A0A9GG45_ARUDO</name>
<accession>A0A0A9GG45</accession>
<dbReference type="AlphaFoldDB" id="A0A0A9GG45"/>
<evidence type="ECO:0000313" key="2">
    <source>
        <dbReference type="EMBL" id="JAE21526.1"/>
    </source>
</evidence>
<reference evidence="2" key="1">
    <citation type="submission" date="2014-09" db="EMBL/GenBank/DDBJ databases">
        <authorList>
            <person name="Magalhaes I.L.F."/>
            <person name="Oliveira U."/>
            <person name="Santos F.R."/>
            <person name="Vidigal T.H.D.A."/>
            <person name="Brescovit A.D."/>
            <person name="Santos A.J."/>
        </authorList>
    </citation>
    <scope>NUCLEOTIDE SEQUENCE</scope>
    <source>
        <tissue evidence="2">Shoot tissue taken approximately 20 cm above the soil surface</tissue>
    </source>
</reference>
<protein>
    <submittedName>
        <fullName evidence="2">Uncharacterized protein</fullName>
    </submittedName>
</protein>
<feature type="region of interest" description="Disordered" evidence="1">
    <location>
        <begin position="1"/>
        <end position="93"/>
    </location>
</feature>
<dbReference type="EMBL" id="GBRH01176370">
    <property type="protein sequence ID" value="JAE21526.1"/>
    <property type="molecule type" value="Transcribed_RNA"/>
</dbReference>